<dbReference type="Gene3D" id="1.20.890.10">
    <property type="entry name" value="cAMP-dependent protein kinase regulatory subunit, dimerization-anchoring domain"/>
    <property type="match status" value="1"/>
</dbReference>
<dbReference type="InterPro" id="IPR011992">
    <property type="entry name" value="EF-hand-dom_pair"/>
</dbReference>
<feature type="domain" description="RIIa" evidence="1">
    <location>
        <begin position="22"/>
        <end position="49"/>
    </location>
</feature>
<organism evidence="3 4">
    <name type="scientific">Blepharisma stoltei</name>
    <dbReference type="NCBI Taxonomy" id="1481888"/>
    <lineage>
        <taxon>Eukaryota</taxon>
        <taxon>Sar</taxon>
        <taxon>Alveolata</taxon>
        <taxon>Ciliophora</taxon>
        <taxon>Postciliodesmatophora</taxon>
        <taxon>Heterotrichea</taxon>
        <taxon>Heterotrichida</taxon>
        <taxon>Blepharismidae</taxon>
        <taxon>Blepharisma</taxon>
    </lineage>
</organism>
<proteinExistence type="predicted"/>
<sequence>MAGNRENPLSALQPEEYLEKTGVTAVLKDLMTVLLENRPENPVQFISEYLKTSSQSCTGILKSYKLIKLCREEHDSFMDNLVAAYMNLDSKRGGNNAGLTGSEYLKLIRMLCLDFPSEIVEEVLGVLGKRESDVVVFEEFIAGIQTVLLYEDFLVEAETIFHYLDRENQGRISVQKFFKAIDKLNLYKTGLRVPPTDDIKSVMRTLTIDPQGSINFEEFALALFKTTI</sequence>
<dbReference type="AlphaFoldDB" id="A0AAU9JV50"/>
<name>A0AAU9JV50_9CILI</name>
<dbReference type="InterPro" id="IPR057632">
    <property type="entry name" value="TPGS1_C"/>
</dbReference>
<dbReference type="Proteomes" id="UP001162131">
    <property type="component" value="Unassembled WGS sequence"/>
</dbReference>
<comment type="caution">
    <text evidence="3">The sequence shown here is derived from an EMBL/GenBank/DDBJ whole genome shotgun (WGS) entry which is preliminary data.</text>
</comment>
<feature type="domain" description="Tubulin polyglutamylase complex subunit 1-like C-terminal" evidence="2">
    <location>
        <begin position="61"/>
        <end position="171"/>
    </location>
</feature>
<gene>
    <name evidence="3" type="ORF">BSTOLATCC_MIC46421</name>
</gene>
<dbReference type="EMBL" id="CAJZBQ010000046">
    <property type="protein sequence ID" value="CAG9328420.1"/>
    <property type="molecule type" value="Genomic_DNA"/>
</dbReference>
<dbReference type="InterPro" id="IPR003117">
    <property type="entry name" value="cAMP_dep_PK_reg_su_I/II_a/b"/>
</dbReference>
<evidence type="ECO:0000313" key="4">
    <source>
        <dbReference type="Proteomes" id="UP001162131"/>
    </source>
</evidence>
<dbReference type="InterPro" id="IPR039235">
    <property type="entry name" value="TPGS1"/>
</dbReference>
<evidence type="ECO:0000313" key="3">
    <source>
        <dbReference type="EMBL" id="CAG9328420.1"/>
    </source>
</evidence>
<evidence type="ECO:0000259" key="1">
    <source>
        <dbReference type="Pfam" id="PF02197"/>
    </source>
</evidence>
<protein>
    <submittedName>
        <fullName evidence="3">Uncharacterized protein</fullName>
    </submittedName>
</protein>
<reference evidence="3" key="1">
    <citation type="submission" date="2021-09" db="EMBL/GenBank/DDBJ databases">
        <authorList>
            <consortium name="AG Swart"/>
            <person name="Singh M."/>
            <person name="Singh A."/>
            <person name="Seah K."/>
            <person name="Emmerich C."/>
        </authorList>
    </citation>
    <scope>NUCLEOTIDE SEQUENCE</scope>
    <source>
        <strain evidence="3">ATCC30299</strain>
    </source>
</reference>
<dbReference type="Pfam" id="PF24480">
    <property type="entry name" value="TPGS1_C"/>
    <property type="match status" value="1"/>
</dbReference>
<dbReference type="SUPFAM" id="SSF47391">
    <property type="entry name" value="Dimerization-anchoring domain of cAMP-dependent PK regulatory subunit"/>
    <property type="match status" value="1"/>
</dbReference>
<dbReference type="GO" id="GO:0008017">
    <property type="term" value="F:microtubule binding"/>
    <property type="evidence" value="ECO:0007669"/>
    <property type="project" value="TreeGrafter"/>
</dbReference>
<dbReference type="GO" id="GO:0005509">
    <property type="term" value="F:calcium ion binding"/>
    <property type="evidence" value="ECO:0007669"/>
    <property type="project" value="InterPro"/>
</dbReference>
<accession>A0AAU9JV50</accession>
<evidence type="ECO:0000259" key="2">
    <source>
        <dbReference type="Pfam" id="PF24480"/>
    </source>
</evidence>
<keyword evidence="4" id="KW-1185">Reference proteome</keyword>
<dbReference type="PANTHER" id="PTHR31932:SF2">
    <property type="entry name" value="TUBULIN POLYGLUTAMYLASE COMPLEX SUBUNIT 1"/>
    <property type="match status" value="1"/>
</dbReference>
<dbReference type="Gene3D" id="1.10.238.10">
    <property type="entry name" value="EF-hand"/>
    <property type="match status" value="1"/>
</dbReference>
<dbReference type="PANTHER" id="PTHR31932">
    <property type="entry name" value="TUBULIN POLYGLUTAMYLASE COMPLEX SUBUNIT 1"/>
    <property type="match status" value="1"/>
</dbReference>
<dbReference type="SUPFAM" id="SSF47473">
    <property type="entry name" value="EF-hand"/>
    <property type="match status" value="1"/>
</dbReference>
<dbReference type="Pfam" id="PF02197">
    <property type="entry name" value="RIIa"/>
    <property type="match status" value="1"/>
</dbReference>